<protein>
    <submittedName>
        <fullName evidence="2">Uncharacterized protein</fullName>
    </submittedName>
</protein>
<feature type="region of interest" description="Disordered" evidence="1">
    <location>
        <begin position="80"/>
        <end position="122"/>
    </location>
</feature>
<proteinExistence type="predicted"/>
<name>A0A6L2MQK6_TANCI</name>
<organism evidence="2">
    <name type="scientific">Tanacetum cinerariifolium</name>
    <name type="common">Dalmatian daisy</name>
    <name type="synonym">Chrysanthemum cinerariifolium</name>
    <dbReference type="NCBI Taxonomy" id="118510"/>
    <lineage>
        <taxon>Eukaryota</taxon>
        <taxon>Viridiplantae</taxon>
        <taxon>Streptophyta</taxon>
        <taxon>Embryophyta</taxon>
        <taxon>Tracheophyta</taxon>
        <taxon>Spermatophyta</taxon>
        <taxon>Magnoliopsida</taxon>
        <taxon>eudicotyledons</taxon>
        <taxon>Gunneridae</taxon>
        <taxon>Pentapetalae</taxon>
        <taxon>asterids</taxon>
        <taxon>campanulids</taxon>
        <taxon>Asterales</taxon>
        <taxon>Asteraceae</taxon>
        <taxon>Asteroideae</taxon>
        <taxon>Anthemideae</taxon>
        <taxon>Anthemidinae</taxon>
        <taxon>Tanacetum</taxon>
    </lineage>
</organism>
<evidence type="ECO:0000313" key="2">
    <source>
        <dbReference type="EMBL" id="GEU75639.1"/>
    </source>
</evidence>
<dbReference type="AlphaFoldDB" id="A0A6L2MQK6"/>
<accession>A0A6L2MQK6</accession>
<feature type="compositionally biased region" description="Pro residues" evidence="1">
    <location>
        <begin position="93"/>
        <end position="117"/>
    </location>
</feature>
<gene>
    <name evidence="2" type="ORF">Tci_047617</name>
</gene>
<comment type="caution">
    <text evidence="2">The sequence shown here is derived from an EMBL/GenBank/DDBJ whole genome shotgun (WGS) entry which is preliminary data.</text>
</comment>
<evidence type="ECO:0000256" key="1">
    <source>
        <dbReference type="SAM" id="MobiDB-lite"/>
    </source>
</evidence>
<dbReference type="EMBL" id="BKCJ010007121">
    <property type="protein sequence ID" value="GEU75639.1"/>
    <property type="molecule type" value="Genomic_DNA"/>
</dbReference>
<reference evidence="2" key="1">
    <citation type="journal article" date="2019" name="Sci. Rep.">
        <title>Draft genome of Tanacetum cinerariifolium, the natural source of mosquito coil.</title>
        <authorList>
            <person name="Yamashiro T."/>
            <person name="Shiraishi A."/>
            <person name="Satake H."/>
            <person name="Nakayama K."/>
        </authorList>
    </citation>
    <scope>NUCLEOTIDE SEQUENCE</scope>
</reference>
<sequence>MVAYLSKSDANAGFDQVMDFLNAHVIHAKRTAWNEFSYSMASAVICLATGRKFNFSKVGKGFLGVETPLFTIMLVQPKPPAAEEEDEVEVPNAPTPPSLTIAPSPPLQDPIPTPPQAQPATPLILKLKKRVKKLEKKRRSKSSGLKRLRKVVDMDAELQGRITDVSTATKEVNATEPTVFDDEKVTMTMAQTLIKMKAKKARLFDEQIAKRLHNEEEIPKSQEETNLHSLSQKEHDNIFEEYGWLDKDVEEPQKKKVAEETLLQESFKKLKVVEVSGSHYIQDTPTNDPKEISEEDVKNMIEIIPVSEFKVEALQVKYPLIHWEIHSEGSRYFWKIIRVGGITETSQSFEDMLKGFDREDLVAL</sequence>